<reference evidence="2 3" key="1">
    <citation type="submission" date="2023-03" db="EMBL/GenBank/DDBJ databases">
        <title>Complete genome sequences of several Auritidibacter ignavus strains isolated from ear infections.</title>
        <authorList>
            <person name="Baehr T."/>
            <person name="Baumhoegger A.M."/>
        </authorList>
    </citation>
    <scope>NUCLEOTIDE SEQUENCE [LARGE SCALE GENOMIC DNA]</scope>
    <source>
        <strain evidence="2 3">BABAE-6</strain>
    </source>
</reference>
<evidence type="ECO:0000313" key="2">
    <source>
        <dbReference type="EMBL" id="WGH93873.1"/>
    </source>
</evidence>
<organism evidence="2 3">
    <name type="scientific">Auritidibacter ignavus</name>
    <dbReference type="NCBI Taxonomy" id="678932"/>
    <lineage>
        <taxon>Bacteria</taxon>
        <taxon>Bacillati</taxon>
        <taxon>Actinomycetota</taxon>
        <taxon>Actinomycetes</taxon>
        <taxon>Micrococcales</taxon>
        <taxon>Micrococcaceae</taxon>
        <taxon>Auritidibacter</taxon>
    </lineage>
</organism>
<protein>
    <submittedName>
        <fullName evidence="2">Uncharacterized protein</fullName>
    </submittedName>
</protein>
<accession>A0AAJ6AI38</accession>
<name>A0AAJ6AI38_9MICC</name>
<dbReference type="EMBL" id="CP122566">
    <property type="protein sequence ID" value="WGH93873.1"/>
    <property type="molecule type" value="Genomic_DNA"/>
</dbReference>
<dbReference type="Proteomes" id="UP001224674">
    <property type="component" value="Chromosome"/>
</dbReference>
<gene>
    <name evidence="2" type="ORF">QDX21_03480</name>
</gene>
<feature type="region of interest" description="Disordered" evidence="1">
    <location>
        <begin position="78"/>
        <end position="103"/>
    </location>
</feature>
<evidence type="ECO:0000256" key="1">
    <source>
        <dbReference type="SAM" id="MobiDB-lite"/>
    </source>
</evidence>
<dbReference type="AlphaFoldDB" id="A0AAJ6AI38"/>
<keyword evidence="3" id="KW-1185">Reference proteome</keyword>
<sequence length="127" mass="13353">MVRVYATPGDLPEDLAGLPDVQDRIVEASLVVAELTRSAVYQTTSDGHPADRDVVETFKQATIMQVVWSDEVTGGAGDYTNTPSQLGSLKFDATGPATTGAPEKVNPNVVRLLKLEGLINPTVGGAT</sequence>
<evidence type="ECO:0000313" key="3">
    <source>
        <dbReference type="Proteomes" id="UP001224674"/>
    </source>
</evidence>
<dbReference type="RefSeq" id="WP_279675155.1">
    <property type="nucleotide sequence ID" value="NZ_CP122566.1"/>
</dbReference>
<proteinExistence type="predicted"/>